<reference evidence="5 6" key="1">
    <citation type="submission" date="2017-07" db="EMBL/GenBank/DDBJ databases">
        <title>Amycolatopsis alba DSM 44262 Genome sequencing and assembly.</title>
        <authorList>
            <person name="Kaur N."/>
            <person name="Mayilraj S."/>
        </authorList>
    </citation>
    <scope>NUCLEOTIDE SEQUENCE [LARGE SCALE GENOMIC DNA]</scope>
    <source>
        <strain evidence="5 6">DSM 44262</strain>
    </source>
</reference>
<dbReference type="InterPro" id="IPR000160">
    <property type="entry name" value="GGDEF_dom"/>
</dbReference>
<comment type="caution">
    <text evidence="5">The sequence shown here is derived from an EMBL/GenBank/DDBJ whole genome shotgun (WGS) entry which is preliminary data.</text>
</comment>
<feature type="domain" description="GGDEF" evidence="4">
    <location>
        <begin position="384"/>
        <end position="517"/>
    </location>
</feature>
<dbReference type="Gene3D" id="3.30.450.20">
    <property type="entry name" value="PAS domain"/>
    <property type="match status" value="1"/>
</dbReference>
<sequence>MTTAALPPGGDHHDRHTVPAPSSAEGSGEAAGVPDPLQAPITAAWEVTADPEITDPAVEAMVAAAVAEADNPLQPGLELTVDDTVEFGRRWYRTLAASTCLPLQRAEAERLFGRWTAALLAAFGAPIPDPGGTVSPVGEVVSPAEIGYDLAYGHRLAAETLGLCVSLLSDLAAEFTPRARRAVTARVIGEFSGGFAEGLQERVRDDQTALTSAVLNLGLAVTGDGTRARRFRAAVTSAVTAILRVDEHGAITEANTAALTLLGRPLCQVRGVPLPDLAFYAEDAEELRRALATLPRDRGGLPDLPQVTTEFRIRADAQQPPRWATATIGRDHDAGEDGDVTVVLTNVTFLRALEHGVDLEPTTGLLTEVAFAQQTRRILADTPDPAALLTIRLVGWAHLDHVLPQDLRARLLAQLHSRIRGVHDPARHRQLVGRRGDDVLVLLYDLTDWTTVIHLVKQLSDWLRDPVRIDAHQIRLRPRIGIAEARPADTLDDLLRRTRRALHDTDDARAPWIHADPPAHQPGRDDHHQLELLAELATALDSDDLDVDYQPIHTAIGRLAAVRPLPCWRSPDGTRRDLCDIADLADHTGLLSAAIPAVLARTARDCVTWSAHGEAPTILLGLPGSTVHDEPLLDNLTTIAADTGIQPDRLQFAVPAHALTGHPAILRRLRELPVGHTGIRLALTDVLDDHIPLQAFTTVNWATIALTASTVAALTATPAGGLPLEAALRTIRALNAQALTDHADRGRGQHDFDLYQHNSRLSAYEVAGRIGTPG</sequence>
<dbReference type="SMART" id="SM00091">
    <property type="entry name" value="PAS"/>
    <property type="match status" value="1"/>
</dbReference>
<dbReference type="SMART" id="SM00052">
    <property type="entry name" value="EAL"/>
    <property type="match status" value="1"/>
</dbReference>
<dbReference type="AlphaFoldDB" id="A0A229S6M9"/>
<dbReference type="InterPro" id="IPR050706">
    <property type="entry name" value="Cyclic-di-GMP_PDE-like"/>
</dbReference>
<dbReference type="EMBL" id="NMQU01000013">
    <property type="protein sequence ID" value="OXM54475.1"/>
    <property type="molecule type" value="Genomic_DNA"/>
</dbReference>
<dbReference type="GO" id="GO:0071111">
    <property type="term" value="F:cyclic-guanylate-specific phosphodiesterase activity"/>
    <property type="evidence" value="ECO:0007669"/>
    <property type="project" value="InterPro"/>
</dbReference>
<dbReference type="PROSITE" id="PS50887">
    <property type="entry name" value="GGDEF"/>
    <property type="match status" value="1"/>
</dbReference>
<proteinExistence type="predicted"/>
<evidence type="ECO:0000259" key="2">
    <source>
        <dbReference type="PROSITE" id="PS50112"/>
    </source>
</evidence>
<dbReference type="OrthoDB" id="3617415at2"/>
<dbReference type="InterPro" id="IPR035965">
    <property type="entry name" value="PAS-like_dom_sf"/>
</dbReference>
<dbReference type="RefSeq" id="WP_020634977.1">
    <property type="nucleotide sequence ID" value="NZ_KB913032.1"/>
</dbReference>
<name>A0A229S6M9_AMYAL</name>
<dbReference type="InterPro" id="IPR000014">
    <property type="entry name" value="PAS"/>
</dbReference>
<feature type="domain" description="PAS" evidence="2">
    <location>
        <begin position="227"/>
        <end position="298"/>
    </location>
</feature>
<evidence type="ECO:0000259" key="3">
    <source>
        <dbReference type="PROSITE" id="PS50883"/>
    </source>
</evidence>
<dbReference type="SUPFAM" id="SSF55073">
    <property type="entry name" value="Nucleotide cyclase"/>
    <property type="match status" value="1"/>
</dbReference>
<dbReference type="InterPro" id="IPR029787">
    <property type="entry name" value="Nucleotide_cyclase"/>
</dbReference>
<dbReference type="InterPro" id="IPR001633">
    <property type="entry name" value="EAL_dom"/>
</dbReference>
<dbReference type="SUPFAM" id="SSF55785">
    <property type="entry name" value="PYP-like sensor domain (PAS domain)"/>
    <property type="match status" value="1"/>
</dbReference>
<dbReference type="CDD" id="cd00130">
    <property type="entry name" value="PAS"/>
    <property type="match status" value="1"/>
</dbReference>
<dbReference type="InterPro" id="IPR035919">
    <property type="entry name" value="EAL_sf"/>
</dbReference>
<dbReference type="GO" id="GO:0006355">
    <property type="term" value="P:regulation of DNA-templated transcription"/>
    <property type="evidence" value="ECO:0007669"/>
    <property type="project" value="InterPro"/>
</dbReference>
<dbReference type="Gene3D" id="3.20.20.450">
    <property type="entry name" value="EAL domain"/>
    <property type="match status" value="1"/>
</dbReference>
<dbReference type="PANTHER" id="PTHR33121">
    <property type="entry name" value="CYCLIC DI-GMP PHOSPHODIESTERASE PDEF"/>
    <property type="match status" value="1"/>
</dbReference>
<feature type="region of interest" description="Disordered" evidence="1">
    <location>
        <begin position="1"/>
        <end position="36"/>
    </location>
</feature>
<feature type="compositionally biased region" description="Low complexity" evidence="1">
    <location>
        <begin position="19"/>
        <end position="32"/>
    </location>
</feature>
<dbReference type="InterPro" id="IPR043128">
    <property type="entry name" value="Rev_trsase/Diguanyl_cyclase"/>
</dbReference>
<dbReference type="PROSITE" id="PS50112">
    <property type="entry name" value="PAS"/>
    <property type="match status" value="1"/>
</dbReference>
<evidence type="ECO:0000259" key="4">
    <source>
        <dbReference type="PROSITE" id="PS50887"/>
    </source>
</evidence>
<keyword evidence="6" id="KW-1185">Reference proteome</keyword>
<dbReference type="PROSITE" id="PS50883">
    <property type="entry name" value="EAL"/>
    <property type="match status" value="1"/>
</dbReference>
<evidence type="ECO:0008006" key="7">
    <source>
        <dbReference type="Google" id="ProtNLM"/>
    </source>
</evidence>
<evidence type="ECO:0000256" key="1">
    <source>
        <dbReference type="SAM" id="MobiDB-lite"/>
    </source>
</evidence>
<evidence type="ECO:0000313" key="5">
    <source>
        <dbReference type="EMBL" id="OXM54475.1"/>
    </source>
</evidence>
<dbReference type="InterPro" id="IPR013767">
    <property type="entry name" value="PAS_fold"/>
</dbReference>
<gene>
    <name evidence="5" type="ORF">CFP75_05245</name>
</gene>
<accession>A0A229S6M9</accession>
<evidence type="ECO:0000313" key="6">
    <source>
        <dbReference type="Proteomes" id="UP000215563"/>
    </source>
</evidence>
<feature type="domain" description="EAL" evidence="3">
    <location>
        <begin position="529"/>
        <end position="774"/>
    </location>
</feature>
<dbReference type="Pfam" id="PF00989">
    <property type="entry name" value="PAS"/>
    <property type="match status" value="1"/>
</dbReference>
<dbReference type="SUPFAM" id="SSF141868">
    <property type="entry name" value="EAL domain-like"/>
    <property type="match status" value="1"/>
</dbReference>
<dbReference type="Gene3D" id="3.30.70.270">
    <property type="match status" value="1"/>
</dbReference>
<dbReference type="Proteomes" id="UP000215563">
    <property type="component" value="Unassembled WGS sequence"/>
</dbReference>
<dbReference type="Pfam" id="PF00563">
    <property type="entry name" value="EAL"/>
    <property type="match status" value="1"/>
</dbReference>
<organism evidence="5 6">
    <name type="scientific">Amycolatopsis alba DSM 44262</name>
    <dbReference type="NCBI Taxonomy" id="1125972"/>
    <lineage>
        <taxon>Bacteria</taxon>
        <taxon>Bacillati</taxon>
        <taxon>Actinomycetota</taxon>
        <taxon>Actinomycetes</taxon>
        <taxon>Pseudonocardiales</taxon>
        <taxon>Pseudonocardiaceae</taxon>
        <taxon>Amycolatopsis</taxon>
    </lineage>
</organism>
<dbReference type="PANTHER" id="PTHR33121:SF70">
    <property type="entry name" value="SIGNALING PROTEIN YKOW"/>
    <property type="match status" value="1"/>
</dbReference>
<protein>
    <recommendedName>
        <fullName evidence="7">PAS domain-containing protein</fullName>
    </recommendedName>
</protein>